<keyword evidence="1" id="KW-0472">Membrane</keyword>
<organism evidence="2">
    <name type="scientific">uncultured Sulfurovum sp</name>
    <dbReference type="NCBI Taxonomy" id="269237"/>
    <lineage>
        <taxon>Bacteria</taxon>
        <taxon>Pseudomonadati</taxon>
        <taxon>Campylobacterota</taxon>
        <taxon>Epsilonproteobacteria</taxon>
        <taxon>Campylobacterales</taxon>
        <taxon>Sulfurovaceae</taxon>
        <taxon>Sulfurovum</taxon>
        <taxon>environmental samples</taxon>
    </lineage>
</organism>
<feature type="transmembrane region" description="Helical" evidence="1">
    <location>
        <begin position="495"/>
        <end position="520"/>
    </location>
</feature>
<dbReference type="Pfam" id="PF04087">
    <property type="entry name" value="DUF389"/>
    <property type="match status" value="1"/>
</dbReference>
<keyword evidence="1" id="KW-0812">Transmembrane</keyword>
<dbReference type="PANTHER" id="PTHR20992:SF9">
    <property type="entry name" value="AT15442P-RELATED"/>
    <property type="match status" value="1"/>
</dbReference>
<dbReference type="AlphaFoldDB" id="A0A6S6UIY6"/>
<dbReference type="PANTHER" id="PTHR20992">
    <property type="entry name" value="AT15442P-RELATED"/>
    <property type="match status" value="1"/>
</dbReference>
<name>A0A6S6UIY6_9BACT</name>
<evidence type="ECO:0000256" key="1">
    <source>
        <dbReference type="SAM" id="Phobius"/>
    </source>
</evidence>
<dbReference type="SUPFAM" id="SSF111331">
    <property type="entry name" value="NAD kinase/diacylglycerol kinase-like"/>
    <property type="match status" value="1"/>
</dbReference>
<gene>
    <name evidence="2" type="ORF">HELGO_WM27058</name>
</gene>
<dbReference type="NCBIfam" id="TIGR00341">
    <property type="entry name" value="TIGR00341 family protein"/>
    <property type="match status" value="1"/>
</dbReference>
<feature type="transmembrane region" description="Helical" evidence="1">
    <location>
        <begin position="437"/>
        <end position="457"/>
    </location>
</feature>
<dbReference type="InterPro" id="IPR005240">
    <property type="entry name" value="DUF389"/>
</dbReference>
<feature type="transmembrane region" description="Helical" evidence="1">
    <location>
        <begin position="344"/>
        <end position="365"/>
    </location>
</feature>
<dbReference type="InterPro" id="IPR016064">
    <property type="entry name" value="NAD/diacylglycerol_kinase_sf"/>
</dbReference>
<feature type="transmembrane region" description="Helical" evidence="1">
    <location>
        <begin position="371"/>
        <end position="392"/>
    </location>
</feature>
<feature type="transmembrane region" description="Helical" evidence="1">
    <location>
        <begin position="532"/>
        <end position="551"/>
    </location>
</feature>
<proteinExistence type="predicted"/>
<feature type="transmembrane region" description="Helical" evidence="1">
    <location>
        <begin position="464"/>
        <end position="489"/>
    </location>
</feature>
<protein>
    <recommendedName>
        <fullName evidence="3">TIGR00341 family protein</fullName>
    </recommendedName>
</protein>
<evidence type="ECO:0000313" key="2">
    <source>
        <dbReference type="EMBL" id="CAA6827299.1"/>
    </source>
</evidence>
<reference evidence="2" key="1">
    <citation type="submission" date="2020-01" db="EMBL/GenBank/DDBJ databases">
        <authorList>
            <person name="Meier V. D."/>
            <person name="Meier V D."/>
        </authorList>
    </citation>
    <scope>NUCLEOTIDE SEQUENCE</scope>
    <source>
        <strain evidence="2">HLG_WM_MAG_02</strain>
    </source>
</reference>
<accession>A0A6S6UIY6</accession>
<sequence length="627" mass="69469">MKYQYIYTKQHEALAGLAIVYAKSKQIDLVPTNIEKLHELNLKEEVHLLVSGNLEAIKRVMHFASKKSLSVGIIADVTQKELRSTFDLPRSLEACVDLALKPCQRKLDLLYCDENLVLQEVVIGEVPPLDSFSTAMYQQTFWERSKSFFRMLRKIKSLTHTSFILTTGKEKVLKFSAIGAVGVEYHNRTFASKLIAKHLKFNDSRLSLVILSPSSIVAYVGYVFQSHILKRTPSSLPNSVGYVHSHKLKVETSKELSVMLDSVNSLHTPITLETKEEALALSVGAKFWEKNNPVKEIKESIRVEHLPSDSEMSSYLEKSIPLFSHASQEQFFSLFKNLREESQLNAMFMTLLILATMIATFGLYINSASVIIGAMLLAPLMQPIVGLSMGLLRQDIGLFMNGARAVFMGVLAVVFTAMLISWILPLEQLTSEMNGRLSPTILDLFVAIVSGVAAAYAKSNEKIVGSLAGVAIAVALVPPLAVSGIGLGWGEWSMFSSALLLFITNLVGIVLAASLTFLMLGFSPVAVAKKGIMYASVLVAIVTVPLSLSFIKMKHDLDIQKQLSSFAVTINKKEIHLKNIETQGKEVRCEVIASDILSKEEKEMLKKIIADKVGEEVRVFASFWYEL</sequence>
<keyword evidence="1" id="KW-1133">Transmembrane helix</keyword>
<dbReference type="EMBL" id="CACVAZ010000219">
    <property type="protein sequence ID" value="CAA6827299.1"/>
    <property type="molecule type" value="Genomic_DNA"/>
</dbReference>
<evidence type="ECO:0008006" key="3">
    <source>
        <dbReference type="Google" id="ProtNLM"/>
    </source>
</evidence>
<feature type="transmembrane region" description="Helical" evidence="1">
    <location>
        <begin position="404"/>
        <end position="425"/>
    </location>
</feature>